<comment type="caution">
    <text evidence="1">The sequence shown here is derived from an EMBL/GenBank/DDBJ whole genome shotgun (WGS) entry which is preliminary data.</text>
</comment>
<keyword evidence="2" id="KW-1185">Reference proteome</keyword>
<accession>A0A7W9B6B6</accession>
<dbReference type="AlphaFoldDB" id="A0A7W9B6B6"/>
<reference evidence="1 2" key="1">
    <citation type="submission" date="2020-08" db="EMBL/GenBank/DDBJ databases">
        <title>Genomic Encyclopedia of Type Strains, Phase IV (KMG-IV): sequencing the most valuable type-strain genomes for metagenomic binning, comparative biology and taxonomic classification.</title>
        <authorList>
            <person name="Goeker M."/>
        </authorList>
    </citation>
    <scope>NUCLEOTIDE SEQUENCE [LARGE SCALE GENOMIC DNA]</scope>
    <source>
        <strain evidence="1 2">DSM 27163</strain>
    </source>
</reference>
<evidence type="ECO:0000313" key="2">
    <source>
        <dbReference type="Proteomes" id="UP000537161"/>
    </source>
</evidence>
<name>A0A7W9B6B6_9SPHN</name>
<organism evidence="1 2">
    <name type="scientific">Sphingopyxis panaciterrulae</name>
    <dbReference type="NCBI Taxonomy" id="462372"/>
    <lineage>
        <taxon>Bacteria</taxon>
        <taxon>Pseudomonadati</taxon>
        <taxon>Pseudomonadota</taxon>
        <taxon>Alphaproteobacteria</taxon>
        <taxon>Sphingomonadales</taxon>
        <taxon>Sphingomonadaceae</taxon>
        <taxon>Sphingopyxis</taxon>
    </lineage>
</organism>
<dbReference type="EMBL" id="JACIJH010000007">
    <property type="protein sequence ID" value="MBB5707079.1"/>
    <property type="molecule type" value="Genomic_DNA"/>
</dbReference>
<gene>
    <name evidence="1" type="ORF">FHR21_002441</name>
</gene>
<protein>
    <submittedName>
        <fullName evidence="1">Uncharacterized protein</fullName>
    </submittedName>
</protein>
<dbReference type="Proteomes" id="UP000537161">
    <property type="component" value="Unassembled WGS sequence"/>
</dbReference>
<proteinExistence type="predicted"/>
<dbReference type="RefSeq" id="WP_184098595.1">
    <property type="nucleotide sequence ID" value="NZ_JACIJH010000007.1"/>
</dbReference>
<evidence type="ECO:0000313" key="1">
    <source>
        <dbReference type="EMBL" id="MBB5707079.1"/>
    </source>
</evidence>
<sequence>MRQYRREELERRALVGIADRLADKIEGGLYQPSMKARVAEPGCARVCGNDKVMRRRIS</sequence>